<dbReference type="Proteomes" id="UP001501699">
    <property type="component" value="Unassembled WGS sequence"/>
</dbReference>
<keyword evidence="2" id="KW-1185">Reference proteome</keyword>
<evidence type="ECO:0000313" key="2">
    <source>
        <dbReference type="Proteomes" id="UP001501699"/>
    </source>
</evidence>
<organism evidence="1 2">
    <name type="scientific">Bartonella pachyuromydis</name>
    <dbReference type="NCBI Taxonomy" id="931097"/>
    <lineage>
        <taxon>Bacteria</taxon>
        <taxon>Pseudomonadati</taxon>
        <taxon>Pseudomonadota</taxon>
        <taxon>Alphaproteobacteria</taxon>
        <taxon>Hyphomicrobiales</taxon>
        <taxon>Bartonellaceae</taxon>
        <taxon>Bartonella</taxon>
    </lineage>
</organism>
<reference evidence="2" key="1">
    <citation type="journal article" date="2019" name="Int. J. Syst. Evol. Microbiol.">
        <title>The Global Catalogue of Microorganisms (GCM) 10K type strain sequencing project: providing services to taxonomists for standard genome sequencing and annotation.</title>
        <authorList>
            <consortium name="The Broad Institute Genomics Platform"/>
            <consortium name="The Broad Institute Genome Sequencing Center for Infectious Disease"/>
            <person name="Wu L."/>
            <person name="Ma J."/>
        </authorList>
    </citation>
    <scope>NUCLEOTIDE SEQUENCE [LARGE SCALE GENOMIC DNA]</scope>
    <source>
        <strain evidence="2">JCM 17714</strain>
    </source>
</reference>
<gene>
    <name evidence="1" type="ORF">GCM10023262_05830</name>
</gene>
<proteinExistence type="predicted"/>
<protein>
    <submittedName>
        <fullName evidence="1">Uncharacterized protein</fullName>
    </submittedName>
</protein>
<accession>A0ABP8VFV9</accession>
<sequence length="97" mass="11033">MVGFGTSALSILGSLVTRTNPSRSGYITDIQLKGKSKVYYNWVSAERQVSKDLCMRLPYNDYANKERIDWTAFPFFVYNNLQQLIDADLIVESGNDL</sequence>
<evidence type="ECO:0000313" key="1">
    <source>
        <dbReference type="EMBL" id="GAA4660864.1"/>
    </source>
</evidence>
<name>A0ABP8VFV9_9HYPH</name>
<dbReference type="EMBL" id="BAABJA010000002">
    <property type="protein sequence ID" value="GAA4660864.1"/>
    <property type="molecule type" value="Genomic_DNA"/>
</dbReference>
<comment type="caution">
    <text evidence="1">The sequence shown here is derived from an EMBL/GenBank/DDBJ whole genome shotgun (WGS) entry which is preliminary data.</text>
</comment>